<dbReference type="PANTHER" id="PTHR38765:SF1">
    <property type="entry name" value="DUF484 DOMAIN-CONTAINING PROTEIN"/>
    <property type="match status" value="1"/>
</dbReference>
<dbReference type="PANTHER" id="PTHR38765">
    <property type="entry name" value="DUF484 DOMAIN-CONTAINING PROTEIN"/>
    <property type="match status" value="1"/>
</dbReference>
<reference evidence="2 3" key="1">
    <citation type="submission" date="2017-07" db="EMBL/GenBank/DDBJ databases">
        <title>Complete Genome Sequence of the cosmetic ferment Vitreoscilla filiformis (ATCC15551).</title>
        <authorList>
            <person name="Contreras S."/>
            <person name="Sagory-Zalkind P."/>
            <person name="Blanquart H."/>
            <person name="Iltis A."/>
            <person name="Morand S.C."/>
        </authorList>
    </citation>
    <scope>NUCLEOTIDE SEQUENCE [LARGE SCALE GENOMIC DNA]</scope>
    <source>
        <strain evidence="2 3">ATCC 15551</strain>
    </source>
</reference>
<evidence type="ECO:0000313" key="2">
    <source>
        <dbReference type="EMBL" id="ASM76609.1"/>
    </source>
</evidence>
<evidence type="ECO:0000256" key="1">
    <source>
        <dbReference type="SAM" id="Coils"/>
    </source>
</evidence>
<dbReference type="KEGG" id="vff:VITFI_CDS0831"/>
<keyword evidence="1" id="KW-0175">Coiled coil</keyword>
<proteinExistence type="predicted"/>
<protein>
    <recommendedName>
        <fullName evidence="4">DUF484 family protein</fullName>
    </recommendedName>
</protein>
<dbReference type="InterPro" id="IPR007435">
    <property type="entry name" value="DUF484"/>
</dbReference>
<gene>
    <name evidence="2" type="ORF">VITFI_CDS0831</name>
</gene>
<evidence type="ECO:0008006" key="4">
    <source>
        <dbReference type="Google" id="ProtNLM"/>
    </source>
</evidence>
<dbReference type="Pfam" id="PF04340">
    <property type="entry name" value="DUF484"/>
    <property type="match status" value="1"/>
</dbReference>
<keyword evidence="3" id="KW-1185">Reference proteome</keyword>
<dbReference type="Gene3D" id="3.30.450.40">
    <property type="match status" value="1"/>
</dbReference>
<accession>A0A221KCB0</accession>
<dbReference type="InterPro" id="IPR029016">
    <property type="entry name" value="GAF-like_dom_sf"/>
</dbReference>
<name>A0A221KCB0_VITFI</name>
<evidence type="ECO:0000313" key="3">
    <source>
        <dbReference type="Proteomes" id="UP000199729"/>
    </source>
</evidence>
<dbReference type="AlphaFoldDB" id="A0A221KCB0"/>
<feature type="coiled-coil region" evidence="1">
    <location>
        <begin position="46"/>
        <end position="73"/>
    </location>
</feature>
<dbReference type="SUPFAM" id="SSF55781">
    <property type="entry name" value="GAF domain-like"/>
    <property type="match status" value="1"/>
</dbReference>
<dbReference type="EMBL" id="CP022423">
    <property type="protein sequence ID" value="ASM76609.1"/>
    <property type="molecule type" value="Genomic_DNA"/>
</dbReference>
<organism evidence="2 3">
    <name type="scientific">Vitreoscilla filiformis</name>
    <dbReference type="NCBI Taxonomy" id="63"/>
    <lineage>
        <taxon>Bacteria</taxon>
        <taxon>Pseudomonadati</taxon>
        <taxon>Pseudomonadota</taxon>
        <taxon>Betaproteobacteria</taxon>
        <taxon>Neisseriales</taxon>
        <taxon>Neisseriaceae</taxon>
        <taxon>Vitreoscilla</taxon>
    </lineage>
</organism>
<sequence>MTPLPAALTTEEAVLDWLLRDPAMLTRHAGWLEQMRLPSLHDGRVVSLHERQLEQVRERLKTAEERYRTLIQLGHDNQRLAGAMHRWTCAVMQARHAALLGPVLVEKLRHEFAVPQVALRMWRVAPSFAHLPLARPVSERIQTFAASLAQPFCGYNAHYEAAQWLDDPAVPVRSLAMIPLRPGAQRTGACFGLLVLGSPDPARYHPELAVDFLAQIGEVASAALSRLLVAEASGPT</sequence>
<dbReference type="Proteomes" id="UP000199729">
    <property type="component" value="Chromosome"/>
</dbReference>
<dbReference type="RefSeq" id="WP_198301603.1">
    <property type="nucleotide sequence ID" value="NZ_CP022423.1"/>
</dbReference>